<comment type="caution">
    <text evidence="1">The sequence shown here is derived from an EMBL/GenBank/DDBJ whole genome shotgun (WGS) entry which is preliminary data.</text>
</comment>
<organism evidence="1 2">
    <name type="scientific">Desulfocucumis palustris</name>
    <dbReference type="NCBI Taxonomy" id="1898651"/>
    <lineage>
        <taxon>Bacteria</taxon>
        <taxon>Bacillati</taxon>
        <taxon>Bacillota</taxon>
        <taxon>Clostridia</taxon>
        <taxon>Eubacteriales</taxon>
        <taxon>Desulfocucumaceae</taxon>
        <taxon>Desulfocucumis</taxon>
    </lineage>
</organism>
<dbReference type="AlphaFoldDB" id="A0A2L2XE26"/>
<reference evidence="2" key="1">
    <citation type="submission" date="2018-02" db="EMBL/GenBank/DDBJ databases">
        <title>Genome sequence of Desulfocucumis palustris strain NAW-5.</title>
        <authorList>
            <person name="Watanabe M."/>
            <person name="Kojima H."/>
            <person name="Fukui M."/>
        </authorList>
    </citation>
    <scope>NUCLEOTIDE SEQUENCE [LARGE SCALE GENOMIC DNA]</scope>
    <source>
        <strain evidence="2">NAW-5</strain>
    </source>
</reference>
<keyword evidence="2" id="KW-1185">Reference proteome</keyword>
<sequence length="52" mass="5753">MISLLIYNNYRHVCKGAVFFWCGPSVPGEVITCHLLLSFLNSIISFTGGFSV</sequence>
<gene>
    <name evidence="1" type="ORF">DCCM_3738</name>
</gene>
<accession>A0A2L2XE26</accession>
<evidence type="ECO:0000313" key="1">
    <source>
        <dbReference type="EMBL" id="GBF34619.1"/>
    </source>
</evidence>
<dbReference type="Proteomes" id="UP000239549">
    <property type="component" value="Unassembled WGS sequence"/>
</dbReference>
<name>A0A2L2XE26_9FIRM</name>
<dbReference type="EMBL" id="BFAV01000142">
    <property type="protein sequence ID" value="GBF34619.1"/>
    <property type="molecule type" value="Genomic_DNA"/>
</dbReference>
<protein>
    <submittedName>
        <fullName evidence="1">Uncharacterized protein</fullName>
    </submittedName>
</protein>
<proteinExistence type="predicted"/>
<evidence type="ECO:0000313" key="2">
    <source>
        <dbReference type="Proteomes" id="UP000239549"/>
    </source>
</evidence>